<evidence type="ECO:0000256" key="3">
    <source>
        <dbReference type="ARBA" id="ARBA00021717"/>
    </source>
</evidence>
<evidence type="ECO:0000313" key="12">
    <source>
        <dbReference type="Proteomes" id="UP000321249"/>
    </source>
</evidence>
<evidence type="ECO:0000256" key="6">
    <source>
        <dbReference type="ARBA" id="ARBA00022989"/>
    </source>
</evidence>
<proteinExistence type="inferred from homology"/>
<evidence type="ECO:0000256" key="4">
    <source>
        <dbReference type="ARBA" id="ARBA00022475"/>
    </source>
</evidence>
<evidence type="ECO:0000256" key="9">
    <source>
        <dbReference type="NCBIfam" id="TIGR01400"/>
    </source>
</evidence>
<evidence type="ECO:0000256" key="1">
    <source>
        <dbReference type="ARBA" id="ARBA00002578"/>
    </source>
</evidence>
<dbReference type="OrthoDB" id="9797790at2"/>
<reference evidence="11 12" key="1">
    <citation type="journal article" date="2015" name="J. Microbiol.">
        <title>Sphingosinicella ginsenosidimutans sp. nov., with ginsenoside converting activity.</title>
        <authorList>
            <person name="Kim J.K."/>
            <person name="Kang M.S."/>
            <person name="Park S.C."/>
            <person name="Kim K.M."/>
            <person name="Choi K."/>
            <person name="Yoon M.H."/>
            <person name="Im W.T."/>
        </authorList>
    </citation>
    <scope>NUCLEOTIDE SEQUENCE [LARGE SCALE GENOMIC DNA]</scope>
    <source>
        <strain evidence="11 12">BS-11</strain>
    </source>
</reference>
<dbReference type="RefSeq" id="WP_147043194.1">
    <property type="nucleotide sequence ID" value="NZ_BAABIR010000004.1"/>
</dbReference>
<dbReference type="GO" id="GO:0006605">
    <property type="term" value="P:protein targeting"/>
    <property type="evidence" value="ECO:0007669"/>
    <property type="project" value="UniProtKB-UniRule"/>
</dbReference>
<gene>
    <name evidence="11" type="primary">fliR</name>
    <name evidence="11" type="ORF">FRZ32_09010</name>
</gene>
<dbReference type="Proteomes" id="UP000321249">
    <property type="component" value="Unassembled WGS sequence"/>
</dbReference>
<feature type="transmembrane region" description="Helical" evidence="10">
    <location>
        <begin position="215"/>
        <end position="238"/>
    </location>
</feature>
<evidence type="ECO:0000256" key="5">
    <source>
        <dbReference type="ARBA" id="ARBA00022692"/>
    </source>
</evidence>
<feature type="transmembrane region" description="Helical" evidence="10">
    <location>
        <begin position="44"/>
        <end position="62"/>
    </location>
</feature>
<dbReference type="PRINTS" id="PR00953">
    <property type="entry name" value="TYPE3IMRPROT"/>
</dbReference>
<feature type="transmembrane region" description="Helical" evidence="10">
    <location>
        <begin position="130"/>
        <end position="153"/>
    </location>
</feature>
<keyword evidence="11" id="KW-0969">Cilium</keyword>
<dbReference type="NCBIfam" id="TIGR01400">
    <property type="entry name" value="fliR"/>
    <property type="match status" value="1"/>
</dbReference>
<sequence>MMPAGFTGVEATLWLWMVAMIRPGAAFLAAPIFSAPFVPVQLRLVIALAIGIPGLGAAQFHLPADGLASIDGVMLVAGEVMAGLAIGFAVQIGFSAALVGGELIGNTMGLGYAAMVDPTNGQSNPVLSQFLSIFGTLLFLSVGGHLALATSIVESYRALPPGDAWLSAEAIRGLVYFGSTLFAAGLSIALPVGFSIVLVQIVMGMLSRSAPQLNLFAVGFPAALLAGVVLMAIAAPLIGDSVLGAIRAGLDESRQLALGHG</sequence>
<dbReference type="InterPro" id="IPR002010">
    <property type="entry name" value="T3SS_IM_R"/>
</dbReference>
<dbReference type="InterPro" id="IPR006303">
    <property type="entry name" value="FliR"/>
</dbReference>
<dbReference type="EMBL" id="VOQQ01000001">
    <property type="protein sequence ID" value="TXC63787.1"/>
    <property type="molecule type" value="Genomic_DNA"/>
</dbReference>
<evidence type="ECO:0000256" key="10">
    <source>
        <dbReference type="RuleBase" id="RU362071"/>
    </source>
</evidence>
<comment type="subcellular location">
    <subcellularLocation>
        <location evidence="10">Cell membrane</location>
        <topology evidence="10">Multi-pass membrane protein</topology>
    </subcellularLocation>
    <subcellularLocation>
        <location evidence="10">Bacterial flagellum basal body</location>
    </subcellularLocation>
</comment>
<dbReference type="GO" id="GO:0044780">
    <property type="term" value="P:bacterial-type flagellum assembly"/>
    <property type="evidence" value="ECO:0007669"/>
    <property type="project" value="UniProtKB-UniRule"/>
</dbReference>
<keyword evidence="7 10" id="KW-0472">Membrane</keyword>
<protein>
    <recommendedName>
        <fullName evidence="3 9">Flagellar biosynthetic protein FliR</fullName>
    </recommendedName>
</protein>
<comment type="similarity">
    <text evidence="2 10">Belongs to the FliR/MopE/SpaR family.</text>
</comment>
<keyword evidence="5 10" id="KW-0812">Transmembrane</keyword>
<evidence type="ECO:0000256" key="7">
    <source>
        <dbReference type="ARBA" id="ARBA00023136"/>
    </source>
</evidence>
<dbReference type="PANTHER" id="PTHR30065">
    <property type="entry name" value="FLAGELLAR BIOSYNTHETIC PROTEIN FLIR"/>
    <property type="match status" value="1"/>
</dbReference>
<name>A0A5C6TTW7_9SPHN</name>
<evidence type="ECO:0000256" key="8">
    <source>
        <dbReference type="ARBA" id="ARBA00023143"/>
    </source>
</evidence>
<dbReference type="PANTHER" id="PTHR30065:SF8">
    <property type="entry name" value="FLAGELLAR BIOSYNTHETIC PROTEIN FLIR"/>
    <property type="match status" value="1"/>
</dbReference>
<keyword evidence="4 10" id="KW-1003">Cell membrane</keyword>
<feature type="transmembrane region" description="Helical" evidence="10">
    <location>
        <begin position="174"/>
        <end position="203"/>
    </location>
</feature>
<dbReference type="GO" id="GO:0005886">
    <property type="term" value="C:plasma membrane"/>
    <property type="evidence" value="ECO:0007669"/>
    <property type="project" value="UniProtKB-SubCell"/>
</dbReference>
<dbReference type="GO" id="GO:0009425">
    <property type="term" value="C:bacterial-type flagellum basal body"/>
    <property type="evidence" value="ECO:0007669"/>
    <property type="project" value="UniProtKB-SubCell"/>
</dbReference>
<keyword evidence="11" id="KW-0966">Cell projection</keyword>
<keyword evidence="12" id="KW-1185">Reference proteome</keyword>
<keyword evidence="8 10" id="KW-0975">Bacterial flagellum</keyword>
<comment type="function">
    <text evidence="1 10">Role in flagellar biosynthesis.</text>
</comment>
<keyword evidence="6 10" id="KW-1133">Transmembrane helix</keyword>
<feature type="transmembrane region" description="Helical" evidence="10">
    <location>
        <begin position="74"/>
        <end position="99"/>
    </location>
</feature>
<dbReference type="AlphaFoldDB" id="A0A5C6TTW7"/>
<evidence type="ECO:0000313" key="11">
    <source>
        <dbReference type="EMBL" id="TXC63787.1"/>
    </source>
</evidence>
<evidence type="ECO:0000256" key="2">
    <source>
        <dbReference type="ARBA" id="ARBA00009772"/>
    </source>
</evidence>
<keyword evidence="11" id="KW-0282">Flagellum</keyword>
<organism evidence="11 12">
    <name type="scientific">Allosphingosinicella ginsenosidimutans</name>
    <dbReference type="NCBI Taxonomy" id="1176539"/>
    <lineage>
        <taxon>Bacteria</taxon>
        <taxon>Pseudomonadati</taxon>
        <taxon>Pseudomonadota</taxon>
        <taxon>Alphaproteobacteria</taxon>
        <taxon>Sphingomonadales</taxon>
        <taxon>Sphingomonadaceae</taxon>
        <taxon>Allosphingosinicella</taxon>
    </lineage>
</organism>
<comment type="caution">
    <text evidence="11">The sequence shown here is derived from an EMBL/GenBank/DDBJ whole genome shotgun (WGS) entry which is preliminary data.</text>
</comment>
<dbReference type="Pfam" id="PF01311">
    <property type="entry name" value="Bac_export_1"/>
    <property type="match status" value="1"/>
</dbReference>
<accession>A0A5C6TTW7</accession>